<evidence type="ECO:0000256" key="1">
    <source>
        <dbReference type="ARBA" id="ARBA00004141"/>
    </source>
</evidence>
<feature type="transmembrane region" description="Helical" evidence="6">
    <location>
        <begin position="137"/>
        <end position="170"/>
    </location>
</feature>
<dbReference type="Proteomes" id="UP000886800">
    <property type="component" value="Unassembled WGS sequence"/>
</dbReference>
<feature type="transmembrane region" description="Helical" evidence="6">
    <location>
        <begin position="7"/>
        <end position="27"/>
    </location>
</feature>
<feature type="transmembrane region" description="Helical" evidence="6">
    <location>
        <begin position="102"/>
        <end position="125"/>
    </location>
</feature>
<dbReference type="PANTHER" id="PTHR43701">
    <property type="entry name" value="MEMBRANE TRANSPORTER PROTEIN MJ0441-RELATED"/>
    <property type="match status" value="1"/>
</dbReference>
<feature type="transmembrane region" description="Helical" evidence="6">
    <location>
        <begin position="239"/>
        <end position="256"/>
    </location>
</feature>
<accession>A0A9D1WRJ2</accession>
<dbReference type="PANTHER" id="PTHR43701:SF2">
    <property type="entry name" value="MEMBRANE TRANSPORTER PROTEIN YJNA-RELATED"/>
    <property type="match status" value="1"/>
</dbReference>
<feature type="transmembrane region" description="Helical" evidence="6">
    <location>
        <begin position="207"/>
        <end position="227"/>
    </location>
</feature>
<feature type="transmembrane region" description="Helical" evidence="6">
    <location>
        <begin position="39"/>
        <end position="59"/>
    </location>
</feature>
<name>A0A9D1WRJ2_9FIRM</name>
<keyword evidence="5 6" id="KW-0472">Membrane</keyword>
<dbReference type="GO" id="GO:0005886">
    <property type="term" value="C:plasma membrane"/>
    <property type="evidence" value="ECO:0007669"/>
    <property type="project" value="UniProtKB-SubCell"/>
</dbReference>
<reference evidence="7" key="2">
    <citation type="submission" date="2021-04" db="EMBL/GenBank/DDBJ databases">
        <authorList>
            <person name="Gilroy R."/>
        </authorList>
    </citation>
    <scope>NUCLEOTIDE SEQUENCE</scope>
    <source>
        <strain evidence="7">CHK188-5543</strain>
    </source>
</reference>
<feature type="transmembrane region" description="Helical" evidence="6">
    <location>
        <begin position="182"/>
        <end position="200"/>
    </location>
</feature>
<comment type="subcellular location">
    <subcellularLocation>
        <location evidence="6">Cell membrane</location>
        <topology evidence="6">Multi-pass membrane protein</topology>
    </subcellularLocation>
    <subcellularLocation>
        <location evidence="1">Membrane</location>
        <topology evidence="1">Multi-pass membrane protein</topology>
    </subcellularLocation>
</comment>
<evidence type="ECO:0000256" key="4">
    <source>
        <dbReference type="ARBA" id="ARBA00022989"/>
    </source>
</evidence>
<feature type="transmembrane region" description="Helical" evidence="6">
    <location>
        <begin position="71"/>
        <end position="90"/>
    </location>
</feature>
<evidence type="ECO:0000256" key="5">
    <source>
        <dbReference type="ARBA" id="ARBA00023136"/>
    </source>
</evidence>
<evidence type="ECO:0000256" key="6">
    <source>
        <dbReference type="RuleBase" id="RU363041"/>
    </source>
</evidence>
<gene>
    <name evidence="7" type="ORF">H9736_06675</name>
</gene>
<evidence type="ECO:0000256" key="3">
    <source>
        <dbReference type="ARBA" id="ARBA00022692"/>
    </source>
</evidence>
<organism evidence="7 8">
    <name type="scientific">Candidatus Anaerotruncus excrementipullorum</name>
    <dbReference type="NCBI Taxonomy" id="2838465"/>
    <lineage>
        <taxon>Bacteria</taxon>
        <taxon>Bacillati</taxon>
        <taxon>Bacillota</taxon>
        <taxon>Clostridia</taxon>
        <taxon>Eubacteriales</taxon>
        <taxon>Oscillospiraceae</taxon>
        <taxon>Anaerotruncus</taxon>
    </lineage>
</organism>
<dbReference type="Pfam" id="PF01925">
    <property type="entry name" value="TauE"/>
    <property type="match status" value="1"/>
</dbReference>
<reference evidence="7" key="1">
    <citation type="journal article" date="2021" name="PeerJ">
        <title>Extensive microbial diversity within the chicken gut microbiome revealed by metagenomics and culture.</title>
        <authorList>
            <person name="Gilroy R."/>
            <person name="Ravi A."/>
            <person name="Getino M."/>
            <person name="Pursley I."/>
            <person name="Horton D.L."/>
            <person name="Alikhan N.F."/>
            <person name="Baker D."/>
            <person name="Gharbi K."/>
            <person name="Hall N."/>
            <person name="Watson M."/>
            <person name="Adriaenssens E.M."/>
            <person name="Foster-Nyarko E."/>
            <person name="Jarju S."/>
            <person name="Secka A."/>
            <person name="Antonio M."/>
            <person name="Oren A."/>
            <person name="Chaudhuri R.R."/>
            <person name="La Ragione R."/>
            <person name="Hildebrand F."/>
            <person name="Pallen M.J."/>
        </authorList>
    </citation>
    <scope>NUCLEOTIDE SEQUENCE</scope>
    <source>
        <strain evidence="7">CHK188-5543</strain>
    </source>
</reference>
<evidence type="ECO:0000313" key="8">
    <source>
        <dbReference type="Proteomes" id="UP000886800"/>
    </source>
</evidence>
<keyword evidence="4 6" id="KW-1133">Transmembrane helix</keyword>
<dbReference type="InterPro" id="IPR051598">
    <property type="entry name" value="TSUP/Inactive_protease-like"/>
</dbReference>
<dbReference type="AlphaFoldDB" id="A0A9D1WRJ2"/>
<keyword evidence="6" id="KW-1003">Cell membrane</keyword>
<comment type="caution">
    <text evidence="7">The sequence shown here is derived from an EMBL/GenBank/DDBJ whole genome shotgun (WGS) entry which is preliminary data.</text>
</comment>
<dbReference type="InterPro" id="IPR002781">
    <property type="entry name" value="TM_pro_TauE-like"/>
</dbReference>
<keyword evidence="3 6" id="KW-0812">Transmembrane</keyword>
<evidence type="ECO:0000256" key="2">
    <source>
        <dbReference type="ARBA" id="ARBA00009142"/>
    </source>
</evidence>
<comment type="similarity">
    <text evidence="2 6">Belongs to the 4-toluene sulfonate uptake permease (TSUP) (TC 2.A.102) family.</text>
</comment>
<protein>
    <recommendedName>
        <fullName evidence="6">Probable membrane transporter protein</fullName>
    </recommendedName>
</protein>
<dbReference type="EMBL" id="DXES01000147">
    <property type="protein sequence ID" value="HIX65919.1"/>
    <property type="molecule type" value="Genomic_DNA"/>
</dbReference>
<evidence type="ECO:0000313" key="7">
    <source>
        <dbReference type="EMBL" id="HIX65919.1"/>
    </source>
</evidence>
<proteinExistence type="inferred from homology"/>
<sequence length="259" mass="27128">MGILIFAICYFASAIGGVCGIGGGVVIKPVLDALGVMDVSSISFLSGLTVLSMSVISVFRQRGSHQVELRTGSLLAAGAVAGGIVGNFLFQQVKALAGQDAFVGMVQAIVLALVTLLTLIYSAFFRSRLPSYHVQNPLGCVGIGGFMGVLSSFLGIGGGPINLAVLFFAFSMDTKKAAANSLYIIMFSQLSSFFTSLIQGTIPQFPWIYLIIMVTAGVLGGMSGSQLNRRITAATTDKLFAGLLCVIILICIYNAVRFA</sequence>